<organism evidence="8 9">
    <name type="scientific">Morella rubra</name>
    <name type="common">Chinese bayberry</name>
    <dbReference type="NCBI Taxonomy" id="262757"/>
    <lineage>
        <taxon>Eukaryota</taxon>
        <taxon>Viridiplantae</taxon>
        <taxon>Streptophyta</taxon>
        <taxon>Embryophyta</taxon>
        <taxon>Tracheophyta</taxon>
        <taxon>Spermatophyta</taxon>
        <taxon>Magnoliopsida</taxon>
        <taxon>eudicotyledons</taxon>
        <taxon>Gunneridae</taxon>
        <taxon>Pentapetalae</taxon>
        <taxon>rosids</taxon>
        <taxon>fabids</taxon>
        <taxon>Fagales</taxon>
        <taxon>Myricaceae</taxon>
        <taxon>Morella</taxon>
    </lineage>
</organism>
<protein>
    <recommendedName>
        <fullName evidence="6">Purple acid phosphatase</fullName>
        <ecNumber evidence="6">3.1.3.2</ecNumber>
    </recommendedName>
</protein>
<name>A0A6A1V5Z2_9ROSI</name>
<dbReference type="Gene3D" id="2.60.40.380">
    <property type="entry name" value="Purple acid phosphatase-like, N-terminal"/>
    <property type="match status" value="1"/>
</dbReference>
<reference evidence="8 9" key="1">
    <citation type="journal article" date="2019" name="Plant Biotechnol. J.">
        <title>The red bayberry genome and genetic basis of sex determination.</title>
        <authorList>
            <person name="Jia H.M."/>
            <person name="Jia H.J."/>
            <person name="Cai Q.L."/>
            <person name="Wang Y."/>
            <person name="Zhao H.B."/>
            <person name="Yang W.F."/>
            <person name="Wang G.Y."/>
            <person name="Li Y.H."/>
            <person name="Zhan D.L."/>
            <person name="Shen Y.T."/>
            <person name="Niu Q.F."/>
            <person name="Chang L."/>
            <person name="Qiu J."/>
            <person name="Zhao L."/>
            <person name="Xie H.B."/>
            <person name="Fu W.Y."/>
            <person name="Jin J."/>
            <person name="Li X.W."/>
            <person name="Jiao Y."/>
            <person name="Zhou C.C."/>
            <person name="Tu T."/>
            <person name="Chai C.Y."/>
            <person name="Gao J.L."/>
            <person name="Fan L.J."/>
            <person name="van de Weg E."/>
            <person name="Wang J.Y."/>
            <person name="Gao Z.S."/>
        </authorList>
    </citation>
    <scope>NUCLEOTIDE SEQUENCE [LARGE SCALE GENOMIC DNA]</scope>
    <source>
        <tissue evidence="8">Leaves</tissue>
    </source>
</reference>
<evidence type="ECO:0000256" key="4">
    <source>
        <dbReference type="ARBA" id="ARBA00022729"/>
    </source>
</evidence>
<comment type="similarity">
    <text evidence="3 6">Belongs to the metallophosphoesterase superfamily. Purple acid phosphatase family.</text>
</comment>
<comment type="caution">
    <text evidence="8">The sequence shown here is derived from an EMBL/GenBank/DDBJ whole genome shotgun (WGS) entry which is preliminary data.</text>
</comment>
<dbReference type="EMBL" id="RXIC02000025">
    <property type="protein sequence ID" value="KAB1207328.1"/>
    <property type="molecule type" value="Genomic_DNA"/>
</dbReference>
<keyword evidence="9" id="KW-1185">Reference proteome</keyword>
<comment type="catalytic activity">
    <reaction evidence="1 6">
        <text>a phosphate monoester + H2O = an alcohol + phosphate</text>
        <dbReference type="Rhea" id="RHEA:15017"/>
        <dbReference type="ChEBI" id="CHEBI:15377"/>
        <dbReference type="ChEBI" id="CHEBI:30879"/>
        <dbReference type="ChEBI" id="CHEBI:43474"/>
        <dbReference type="ChEBI" id="CHEBI:67140"/>
        <dbReference type="EC" id="3.1.3.2"/>
    </reaction>
</comment>
<dbReference type="OrthoDB" id="45007at2759"/>
<sequence>MAVPASYSSSFIASAVVLGLILNAAVLCYGGRTSTYMRPTEFNRDMPVDSPAYYVPPGKNTPQQVHITQGDHVGTAVLIVSWITPESPGWLVLIKSSTGKKMAVKRKRPVVKLLPIPSTITPPDSFTMPVTATWSSLSMIGQFNTKYYYKLGKGQYARTFSFSTPPPGPDVPYTFGFIAQLITTKIPIKGQTLLYLGDLSYANDYPNHDNVRWDTYGRLIERSAAYQPWIWTVGNHEVDWAPQLGEPEPFKPFSHRYHTPYAAAGSTSPFWYSIKRGPAHVIVMAAYSAFGYSSPQYSSFGQETPWLIVLMYPPMYNSFIIWKVKVETMRAV</sequence>
<dbReference type="Proteomes" id="UP000516437">
    <property type="component" value="Chromosome 7"/>
</dbReference>
<dbReference type="PANTHER" id="PTHR22953:SF86">
    <property type="entry name" value="PURPLE ACID PHOSPHATASE 10"/>
    <property type="match status" value="1"/>
</dbReference>
<evidence type="ECO:0000256" key="1">
    <source>
        <dbReference type="ARBA" id="ARBA00000032"/>
    </source>
</evidence>
<evidence type="ECO:0000256" key="6">
    <source>
        <dbReference type="RuleBase" id="RU361203"/>
    </source>
</evidence>
<keyword evidence="6" id="KW-0378">Hydrolase</keyword>
<evidence type="ECO:0000256" key="2">
    <source>
        <dbReference type="ARBA" id="ARBA00001962"/>
    </source>
</evidence>
<dbReference type="GO" id="GO:0003993">
    <property type="term" value="F:acid phosphatase activity"/>
    <property type="evidence" value="ECO:0007669"/>
    <property type="project" value="UniProtKB-EC"/>
</dbReference>
<dbReference type="SUPFAM" id="SSF49363">
    <property type="entry name" value="Purple acid phosphatase, N-terminal domain"/>
    <property type="match status" value="1"/>
</dbReference>
<dbReference type="AlphaFoldDB" id="A0A6A1V5Z2"/>
<dbReference type="Pfam" id="PF00149">
    <property type="entry name" value="Metallophos"/>
    <property type="match status" value="1"/>
</dbReference>
<comment type="cofactor">
    <cofactor evidence="2">
        <name>Fe cation</name>
        <dbReference type="ChEBI" id="CHEBI:24875"/>
    </cofactor>
</comment>
<keyword evidence="4" id="KW-0732">Signal</keyword>
<feature type="domain" description="Calcineurin-like phosphoesterase" evidence="7">
    <location>
        <begin position="189"/>
        <end position="316"/>
    </location>
</feature>
<dbReference type="InterPro" id="IPR004843">
    <property type="entry name" value="Calcineurin-like_PHP"/>
</dbReference>
<dbReference type="Gene3D" id="3.60.21.10">
    <property type="match status" value="1"/>
</dbReference>
<evidence type="ECO:0000256" key="3">
    <source>
        <dbReference type="ARBA" id="ARBA00008723"/>
    </source>
</evidence>
<dbReference type="SUPFAM" id="SSF56300">
    <property type="entry name" value="Metallo-dependent phosphatases"/>
    <property type="match status" value="1"/>
</dbReference>
<dbReference type="GO" id="GO:0046872">
    <property type="term" value="F:metal ion binding"/>
    <property type="evidence" value="ECO:0007669"/>
    <property type="project" value="InterPro"/>
</dbReference>
<keyword evidence="5" id="KW-0862">Zinc</keyword>
<accession>A0A6A1V5Z2</accession>
<dbReference type="EC" id="3.1.3.2" evidence="6"/>
<evidence type="ECO:0000313" key="9">
    <source>
        <dbReference type="Proteomes" id="UP000516437"/>
    </source>
</evidence>
<evidence type="ECO:0000313" key="8">
    <source>
        <dbReference type="EMBL" id="KAB1207328.1"/>
    </source>
</evidence>
<dbReference type="InterPro" id="IPR008963">
    <property type="entry name" value="Purple_acid_Pase-like_N"/>
</dbReference>
<dbReference type="PANTHER" id="PTHR22953">
    <property type="entry name" value="ACID PHOSPHATASE RELATED"/>
    <property type="match status" value="1"/>
</dbReference>
<dbReference type="InterPro" id="IPR039331">
    <property type="entry name" value="PAPs-like"/>
</dbReference>
<dbReference type="InterPro" id="IPR029052">
    <property type="entry name" value="Metallo-depent_PP-like"/>
</dbReference>
<proteinExistence type="inferred from homology"/>
<evidence type="ECO:0000256" key="5">
    <source>
        <dbReference type="ARBA" id="ARBA00022833"/>
    </source>
</evidence>
<evidence type="ECO:0000259" key="7">
    <source>
        <dbReference type="Pfam" id="PF00149"/>
    </source>
</evidence>
<gene>
    <name evidence="8" type="ORF">CJ030_MR7G011649</name>
</gene>